<keyword evidence="5 7" id="KW-1278">Translocase</keyword>
<evidence type="ECO:0000256" key="5">
    <source>
        <dbReference type="ARBA" id="ARBA00022967"/>
    </source>
</evidence>
<dbReference type="EMBL" id="CP043311">
    <property type="protein sequence ID" value="QEY64269.1"/>
    <property type="molecule type" value="Genomic_DNA"/>
</dbReference>
<evidence type="ECO:0000256" key="3">
    <source>
        <dbReference type="ARBA" id="ARBA00022741"/>
    </source>
</evidence>
<reference evidence="9 10" key="1">
    <citation type="submission" date="2019-08" db="EMBL/GenBank/DDBJ databases">
        <title>Whole-genome Sequencing of e-waste polymer degrading bacterium Pseudomonas sp. strain PE08.</title>
        <authorList>
            <person name="Kirdat K."/>
            <person name="Debbarma P."/>
            <person name="Narawade N."/>
            <person name="Suyal D."/>
            <person name="Thorat V."/>
            <person name="Shouche Y."/>
            <person name="Goel R."/>
            <person name="Yadav A."/>
        </authorList>
    </citation>
    <scope>NUCLEOTIDE SEQUENCE [LARGE SCALE GENOMIC DNA]</scope>
    <source>
        <strain evidence="9 10">PE08</strain>
    </source>
</reference>
<name>A0A5J6QU63_9GAMM</name>
<keyword evidence="1 7" id="KW-0813">Transport</keyword>
<comment type="subunit">
    <text evidence="7">The complex is composed of two ATP-binding proteins (PotA), two transmembrane proteins (PotB and PotC) and a solute-binding protein (PotD).</text>
</comment>
<evidence type="ECO:0000256" key="4">
    <source>
        <dbReference type="ARBA" id="ARBA00022840"/>
    </source>
</evidence>
<protein>
    <recommendedName>
        <fullName evidence="7">Spermidine/putrescine import ATP-binding protein PotA</fullName>
        <ecNumber evidence="7">7.6.2.11</ecNumber>
    </recommendedName>
</protein>
<evidence type="ECO:0000259" key="8">
    <source>
        <dbReference type="PROSITE" id="PS50893"/>
    </source>
</evidence>
<sequence length="361" mass="39781">MSKYIVELNSVRKTFGPFTALNDVNLKIEKGEILTLLGPSGCGKTTLMRIIAGFEEPTKGELLIGGVDATHLPPERRSVNMVFQRYALFPHLDVFDNVAFGLRLRNMPEKEVKSKVLAMLHLVQLDSMANRWINELSGGQSQRVALARALVNHPDVLLLDEPLAALDLKIRHHMLKELRRIHDETGTTFVYVTHDQDEAMILSDRVVLMNRGQIEQLGSPQDLYGAPETLFCAKFFGETNILEGQVTGVNGGVADIQSSSILVKGIARKVKEGESVSLSIRPESVNISEVLDGNVHGDVNSIVGTLEDVTFIGSRVVYQVRTGNASTINCQETRPVSGVRHKPGEQVRLSWSPEAVVVLNQ</sequence>
<gene>
    <name evidence="7" type="primary">potA</name>
    <name evidence="9" type="ORF">FXN65_20220</name>
</gene>
<accession>A0A5J6QU63</accession>
<dbReference type="GO" id="GO:0015417">
    <property type="term" value="F:ABC-type polyamine transporter activity"/>
    <property type="evidence" value="ECO:0007669"/>
    <property type="project" value="UniProtKB-EC"/>
</dbReference>
<dbReference type="AlphaFoldDB" id="A0A5J6QU63"/>
<dbReference type="NCBIfam" id="TIGR01187">
    <property type="entry name" value="potA"/>
    <property type="match status" value="1"/>
</dbReference>
<dbReference type="GO" id="GO:0043190">
    <property type="term" value="C:ATP-binding cassette (ABC) transporter complex"/>
    <property type="evidence" value="ECO:0007669"/>
    <property type="project" value="InterPro"/>
</dbReference>
<dbReference type="PROSITE" id="PS50893">
    <property type="entry name" value="ABC_TRANSPORTER_2"/>
    <property type="match status" value="1"/>
</dbReference>
<proteinExistence type="inferred from homology"/>
<dbReference type="KEGG" id="plal:FXN65_20220"/>
<dbReference type="SUPFAM" id="SSF52540">
    <property type="entry name" value="P-loop containing nucleoside triphosphate hydrolases"/>
    <property type="match status" value="1"/>
</dbReference>
<dbReference type="Pfam" id="PF00005">
    <property type="entry name" value="ABC_tran"/>
    <property type="match status" value="1"/>
</dbReference>
<dbReference type="Proteomes" id="UP000327179">
    <property type="component" value="Chromosome"/>
</dbReference>
<organism evidence="9 10">
    <name type="scientific">Metapseudomonas lalkuanensis</name>
    <dbReference type="NCBI Taxonomy" id="2604832"/>
    <lineage>
        <taxon>Bacteria</taxon>
        <taxon>Pseudomonadati</taxon>
        <taxon>Pseudomonadota</taxon>
        <taxon>Gammaproteobacteria</taxon>
        <taxon>Pseudomonadales</taxon>
        <taxon>Pseudomonadaceae</taxon>
        <taxon>Metapseudomonas</taxon>
    </lineage>
</organism>
<dbReference type="PANTHER" id="PTHR42781">
    <property type="entry name" value="SPERMIDINE/PUTRESCINE IMPORT ATP-BINDING PROTEIN POTA"/>
    <property type="match status" value="1"/>
</dbReference>
<dbReference type="SMART" id="SM00382">
    <property type="entry name" value="AAA"/>
    <property type="match status" value="1"/>
</dbReference>
<evidence type="ECO:0000256" key="6">
    <source>
        <dbReference type="ARBA" id="ARBA00023136"/>
    </source>
</evidence>
<dbReference type="GO" id="GO:0015847">
    <property type="term" value="P:putrescine transport"/>
    <property type="evidence" value="ECO:0007669"/>
    <property type="project" value="UniProtKB-ARBA"/>
</dbReference>
<dbReference type="InterPro" id="IPR005893">
    <property type="entry name" value="PotA-like"/>
</dbReference>
<keyword evidence="6 7" id="KW-0472">Membrane</keyword>
<comment type="similarity">
    <text evidence="7">Belongs to the ABC transporter superfamily. Spermidine/putrescine importer (TC 3.A.1.11.1) family.</text>
</comment>
<dbReference type="EC" id="7.6.2.11" evidence="7"/>
<keyword evidence="4 7" id="KW-0067">ATP-binding</keyword>
<dbReference type="GO" id="GO:0016887">
    <property type="term" value="F:ATP hydrolysis activity"/>
    <property type="evidence" value="ECO:0007669"/>
    <property type="project" value="InterPro"/>
</dbReference>
<dbReference type="InterPro" id="IPR027417">
    <property type="entry name" value="P-loop_NTPase"/>
</dbReference>
<keyword evidence="10" id="KW-1185">Reference proteome</keyword>
<dbReference type="FunFam" id="3.40.50.300:FF:000133">
    <property type="entry name" value="Spermidine/putrescine import ATP-binding protein PotA"/>
    <property type="match status" value="1"/>
</dbReference>
<evidence type="ECO:0000313" key="10">
    <source>
        <dbReference type="Proteomes" id="UP000327179"/>
    </source>
</evidence>
<dbReference type="Gene3D" id="3.40.50.300">
    <property type="entry name" value="P-loop containing nucleotide triphosphate hydrolases"/>
    <property type="match status" value="1"/>
</dbReference>
<comment type="function">
    <text evidence="7">Part of the ABC transporter complex PotABCD involved in spermidine/putrescine import. Responsible for energy coupling to the transport system.</text>
</comment>
<dbReference type="RefSeq" id="WP_151135748.1">
    <property type="nucleotide sequence ID" value="NZ_CP043311.1"/>
</dbReference>
<dbReference type="PROSITE" id="PS00211">
    <property type="entry name" value="ABC_TRANSPORTER_1"/>
    <property type="match status" value="1"/>
</dbReference>
<dbReference type="InterPro" id="IPR050093">
    <property type="entry name" value="ABC_SmlMolc_Importer"/>
</dbReference>
<dbReference type="InterPro" id="IPR013611">
    <property type="entry name" value="Transp-assoc_OB_typ2"/>
</dbReference>
<dbReference type="Gene3D" id="2.40.50.100">
    <property type="match status" value="1"/>
</dbReference>
<dbReference type="PANTHER" id="PTHR42781:SF4">
    <property type="entry name" value="SPERMIDINE_PUTRESCINE IMPORT ATP-BINDING PROTEIN POTA"/>
    <property type="match status" value="1"/>
</dbReference>
<dbReference type="GO" id="GO:0005524">
    <property type="term" value="F:ATP binding"/>
    <property type="evidence" value="ECO:0007669"/>
    <property type="project" value="UniProtKB-KW"/>
</dbReference>
<comment type="catalytic activity">
    <reaction evidence="7">
        <text>ATP + H2O + polyamine-[polyamine-binding protein]Side 1 = ADP + phosphate + polyamineSide 2 + [polyamine-binding protein]Side 1.</text>
        <dbReference type="EC" id="7.6.2.11"/>
    </reaction>
</comment>
<evidence type="ECO:0000256" key="1">
    <source>
        <dbReference type="ARBA" id="ARBA00022448"/>
    </source>
</evidence>
<dbReference type="SUPFAM" id="SSF50331">
    <property type="entry name" value="MOP-like"/>
    <property type="match status" value="1"/>
</dbReference>
<dbReference type="InterPro" id="IPR003593">
    <property type="entry name" value="AAA+_ATPase"/>
</dbReference>
<dbReference type="InterPro" id="IPR017871">
    <property type="entry name" value="ABC_transporter-like_CS"/>
</dbReference>
<keyword evidence="2 7" id="KW-1003">Cell membrane</keyword>
<keyword evidence="3 7" id="KW-0547">Nucleotide-binding</keyword>
<evidence type="ECO:0000313" key="9">
    <source>
        <dbReference type="EMBL" id="QEY64269.1"/>
    </source>
</evidence>
<dbReference type="InterPro" id="IPR008995">
    <property type="entry name" value="Mo/tungstate-bd_C_term_dom"/>
</dbReference>
<evidence type="ECO:0000256" key="7">
    <source>
        <dbReference type="RuleBase" id="RU364083"/>
    </source>
</evidence>
<dbReference type="InterPro" id="IPR003439">
    <property type="entry name" value="ABC_transporter-like_ATP-bd"/>
</dbReference>
<evidence type="ECO:0000256" key="2">
    <source>
        <dbReference type="ARBA" id="ARBA00022475"/>
    </source>
</evidence>
<dbReference type="Pfam" id="PF08402">
    <property type="entry name" value="TOBE_2"/>
    <property type="match status" value="1"/>
</dbReference>
<feature type="domain" description="ABC transporter" evidence="8">
    <location>
        <begin position="6"/>
        <end position="236"/>
    </location>
</feature>